<name>A0AAN6NGX8_9PEZI</name>
<dbReference type="AlphaFoldDB" id="A0AAN6NGX8"/>
<comment type="caution">
    <text evidence="1">The sequence shown here is derived from an EMBL/GenBank/DDBJ whole genome shotgun (WGS) entry which is preliminary data.</text>
</comment>
<gene>
    <name evidence="1" type="ORF">QBC46DRAFT_416737</name>
</gene>
<proteinExistence type="predicted"/>
<evidence type="ECO:0000313" key="1">
    <source>
        <dbReference type="EMBL" id="KAK3943913.1"/>
    </source>
</evidence>
<protein>
    <submittedName>
        <fullName evidence="1">Uncharacterized protein</fullName>
    </submittedName>
</protein>
<organism evidence="1 2">
    <name type="scientific">Diplogelasinospora grovesii</name>
    <dbReference type="NCBI Taxonomy" id="303347"/>
    <lineage>
        <taxon>Eukaryota</taxon>
        <taxon>Fungi</taxon>
        <taxon>Dikarya</taxon>
        <taxon>Ascomycota</taxon>
        <taxon>Pezizomycotina</taxon>
        <taxon>Sordariomycetes</taxon>
        <taxon>Sordariomycetidae</taxon>
        <taxon>Sordariales</taxon>
        <taxon>Diplogelasinosporaceae</taxon>
        <taxon>Diplogelasinospora</taxon>
    </lineage>
</organism>
<sequence length="259" mass="29653">MDDSPIRLEARHIYNFGLAIFTWHPARQDWVLLLTRLGKSHEYAGYWDLPYADVDYDEDRVFFAKQYMPGRLDDTGLVDLTENDWKDLDHYGEVIGRNTPLFWCDMSSAVNFEYRDEPGYERRNYVLVAPTGMKDKIRLGKEHATIFDATKWPTVRELQDEGQAHKTPMRPRVNTSLGFDLSTQQLKATVIQSDLTVVSDAKVDLSTRTLAPKYGITKGVLVNEAEGEVFAPVAMCVTSSWTVRKEKTPPRIRMCRAGP</sequence>
<reference evidence="2" key="1">
    <citation type="journal article" date="2023" name="Mol. Phylogenet. Evol.">
        <title>Genome-scale phylogeny and comparative genomics of the fungal order Sordariales.</title>
        <authorList>
            <person name="Hensen N."/>
            <person name="Bonometti L."/>
            <person name="Westerberg I."/>
            <person name="Brannstrom I.O."/>
            <person name="Guillou S."/>
            <person name="Cros-Aarteil S."/>
            <person name="Calhoun S."/>
            <person name="Haridas S."/>
            <person name="Kuo A."/>
            <person name="Mondo S."/>
            <person name="Pangilinan J."/>
            <person name="Riley R."/>
            <person name="LaButti K."/>
            <person name="Andreopoulos B."/>
            <person name="Lipzen A."/>
            <person name="Chen C."/>
            <person name="Yan M."/>
            <person name="Daum C."/>
            <person name="Ng V."/>
            <person name="Clum A."/>
            <person name="Steindorff A."/>
            <person name="Ohm R.A."/>
            <person name="Martin F."/>
            <person name="Silar P."/>
            <person name="Natvig D.O."/>
            <person name="Lalanne C."/>
            <person name="Gautier V."/>
            <person name="Ament-Velasquez S.L."/>
            <person name="Kruys A."/>
            <person name="Hutchinson M.I."/>
            <person name="Powell A.J."/>
            <person name="Barry K."/>
            <person name="Miller A.N."/>
            <person name="Grigoriev I.V."/>
            <person name="Debuchy R."/>
            <person name="Gladieux P."/>
            <person name="Hiltunen Thoren M."/>
            <person name="Johannesson H."/>
        </authorList>
    </citation>
    <scope>NUCLEOTIDE SEQUENCE [LARGE SCALE GENOMIC DNA]</scope>
    <source>
        <strain evidence="2">CBS 340.73</strain>
    </source>
</reference>
<evidence type="ECO:0000313" key="2">
    <source>
        <dbReference type="Proteomes" id="UP001303473"/>
    </source>
</evidence>
<keyword evidence="2" id="KW-1185">Reference proteome</keyword>
<dbReference type="Proteomes" id="UP001303473">
    <property type="component" value="Unassembled WGS sequence"/>
</dbReference>
<dbReference type="Gene3D" id="3.30.420.40">
    <property type="match status" value="1"/>
</dbReference>
<accession>A0AAN6NGX8</accession>
<dbReference type="EMBL" id="MU853762">
    <property type="protein sequence ID" value="KAK3943913.1"/>
    <property type="molecule type" value="Genomic_DNA"/>
</dbReference>